<keyword evidence="1" id="KW-0812">Transmembrane</keyword>
<feature type="transmembrane region" description="Helical" evidence="1">
    <location>
        <begin position="94"/>
        <end position="116"/>
    </location>
</feature>
<feature type="transmembrane region" description="Helical" evidence="1">
    <location>
        <begin position="34"/>
        <end position="53"/>
    </location>
</feature>
<reference evidence="3 4" key="1">
    <citation type="submission" date="2020-02" db="EMBL/GenBank/DDBJ databases">
        <title>Bacillus aquiflavi sp. nov., isolated from yellow water of strong flavor Chinese baijiu in Yibin region of China.</title>
        <authorList>
            <person name="Xie J."/>
        </authorList>
    </citation>
    <scope>NUCLEOTIDE SEQUENCE [LARGE SCALE GENOMIC DNA]</scope>
    <source>
        <strain evidence="3 4">3H-10</strain>
    </source>
</reference>
<keyword evidence="4" id="KW-1185">Reference proteome</keyword>
<dbReference type="Proteomes" id="UP000570010">
    <property type="component" value="Unassembled WGS sequence"/>
</dbReference>
<feature type="transmembrane region" description="Helical" evidence="1">
    <location>
        <begin position="248"/>
        <end position="265"/>
    </location>
</feature>
<comment type="caution">
    <text evidence="3">The sequence shown here is derived from an EMBL/GenBank/DDBJ whole genome shotgun (WGS) entry which is preliminary data.</text>
</comment>
<gene>
    <name evidence="3" type="ORF">G4D64_04185</name>
    <name evidence="2" type="ORF">H1Z61_04220</name>
</gene>
<feature type="transmembrane region" description="Helical" evidence="1">
    <location>
        <begin position="357"/>
        <end position="378"/>
    </location>
</feature>
<keyword evidence="1" id="KW-1133">Transmembrane helix</keyword>
<accession>A0A6B3VWP0</accession>
<dbReference type="AlphaFoldDB" id="A0A6B3VWP0"/>
<evidence type="ECO:0000313" key="3">
    <source>
        <dbReference type="EMBL" id="NEY80735.1"/>
    </source>
</evidence>
<protein>
    <submittedName>
        <fullName evidence="3">DUF819 domain-containing protein</fullName>
    </submittedName>
</protein>
<feature type="transmembrane region" description="Helical" evidence="1">
    <location>
        <begin position="6"/>
        <end position="22"/>
    </location>
</feature>
<organism evidence="3 4">
    <name type="scientific">Bacillus aquiflavi</name>
    <dbReference type="NCBI Taxonomy" id="2672567"/>
    <lineage>
        <taxon>Bacteria</taxon>
        <taxon>Bacillati</taxon>
        <taxon>Bacillota</taxon>
        <taxon>Bacilli</taxon>
        <taxon>Bacillales</taxon>
        <taxon>Bacillaceae</taxon>
        <taxon>Bacillus</taxon>
    </lineage>
</organism>
<feature type="transmembrane region" description="Helical" evidence="1">
    <location>
        <begin position="218"/>
        <end position="236"/>
    </location>
</feature>
<evidence type="ECO:0000256" key="1">
    <source>
        <dbReference type="SAM" id="Phobius"/>
    </source>
</evidence>
<dbReference type="EMBL" id="JAAIWN010000006">
    <property type="protein sequence ID" value="NEY80735.1"/>
    <property type="molecule type" value="Genomic_DNA"/>
</dbReference>
<feature type="transmembrane region" description="Helical" evidence="1">
    <location>
        <begin position="155"/>
        <end position="178"/>
    </location>
</feature>
<dbReference type="PANTHER" id="PTHR34289">
    <property type="entry name" value="PROTEIN, PUTATIVE (DUF819)-RELATED"/>
    <property type="match status" value="1"/>
</dbReference>
<reference evidence="2 5" key="2">
    <citation type="submission" date="2020-07" db="EMBL/GenBank/DDBJ databases">
        <authorList>
            <person name="Feng H."/>
        </authorList>
    </citation>
    <scope>NUCLEOTIDE SEQUENCE [LARGE SCALE GENOMIC DNA]</scope>
    <source>
        <strain evidence="2">S-12</strain>
        <strain evidence="5">s-12</strain>
    </source>
</reference>
<dbReference type="InterPro" id="IPR008537">
    <property type="entry name" value="DUF819"/>
</dbReference>
<feature type="transmembrane region" description="Helical" evidence="1">
    <location>
        <begin position="277"/>
        <end position="295"/>
    </location>
</feature>
<dbReference type="EMBL" id="JACEIO010000006">
    <property type="protein sequence ID" value="MBA4536367.1"/>
    <property type="molecule type" value="Genomic_DNA"/>
</dbReference>
<proteinExistence type="predicted"/>
<dbReference type="RefSeq" id="WP_163240425.1">
    <property type="nucleotide sequence ID" value="NZ_CP082780.1"/>
</dbReference>
<evidence type="ECO:0000313" key="5">
    <source>
        <dbReference type="Proteomes" id="UP000570010"/>
    </source>
</evidence>
<evidence type="ECO:0000313" key="4">
    <source>
        <dbReference type="Proteomes" id="UP000472971"/>
    </source>
</evidence>
<name>A0A6B3VWP0_9BACI</name>
<dbReference type="Proteomes" id="UP000472971">
    <property type="component" value="Unassembled WGS sequence"/>
</dbReference>
<dbReference type="Pfam" id="PF05684">
    <property type="entry name" value="DUF819"/>
    <property type="match status" value="1"/>
</dbReference>
<feature type="transmembrane region" description="Helical" evidence="1">
    <location>
        <begin position="301"/>
        <end position="323"/>
    </location>
</feature>
<sequence length="387" mass="41958">MIEDGFLYFSVLIALTAIIAWLEKRTGWKFFKYVPGIVLIYIGAALLKTFGVFGETDSITDTSKQIRGTLLPAMIVLMLLHCDMRKLVKLGPKMLLGYATAVISIVVGFTLTFAIFQSYYAPESWKAFGALAGSWTGGSANMVAIQGILDVPETIFGYMLVMDTVNYSVWVLFMFWLVPFAAKFNKWTGASSDHLAQVKLDLQLDNQHKEKQMSFPELMALIGIGIFVSGTATAIGNKLPEIGDVINATTWTISIASVVGLILAMTKVARIPGSMDVANVMLYIIVALIASQADFSQLFQVPIYIISGFMIMLFHGLVMLLLAKLFKLDLFTLGVASLANIGGMASAPLLASAYNRALIPVGVLMALAGSFLGTYLGLITAKILSLL</sequence>
<keyword evidence="1" id="KW-0472">Membrane</keyword>
<feature type="transmembrane region" description="Helical" evidence="1">
    <location>
        <begin position="330"/>
        <end position="351"/>
    </location>
</feature>
<evidence type="ECO:0000313" key="2">
    <source>
        <dbReference type="EMBL" id="MBA4536367.1"/>
    </source>
</evidence>
<dbReference type="PANTHER" id="PTHR34289:SF8">
    <property type="entry name" value="DUF819 DOMAIN-CONTAINING PROTEIN"/>
    <property type="match status" value="1"/>
</dbReference>